<accession>A0A9Q6Z353</accession>
<evidence type="ECO:0000313" key="1">
    <source>
        <dbReference type="EMBL" id="QQT98988.1"/>
    </source>
</evidence>
<evidence type="ECO:0000313" key="2">
    <source>
        <dbReference type="Proteomes" id="UP000596202"/>
    </source>
</evidence>
<reference evidence="1 2" key="1">
    <citation type="submission" date="2021-01" db="EMBL/GenBank/DDBJ databases">
        <title>FDA dAtabase for Regulatory Grade micrObial Sequences (FDA-ARGOS): Supporting development and validation of Infectious Disease Dx tests.</title>
        <authorList>
            <person name="Sproer C."/>
            <person name="Gronow S."/>
            <person name="Severitt S."/>
            <person name="Schroder I."/>
            <person name="Tallon L."/>
            <person name="Sadzewicz L."/>
            <person name="Zhao X."/>
            <person name="Boylan J."/>
            <person name="Ott S."/>
            <person name="Bowen H."/>
            <person name="Vavikolanu K."/>
            <person name="Mehta A."/>
            <person name="Aluvathingal J."/>
            <person name="Nadendla S."/>
            <person name="Lowell S."/>
            <person name="Myers T."/>
            <person name="Yan Y."/>
            <person name="Sichtig H."/>
        </authorList>
    </citation>
    <scope>NUCLEOTIDE SEQUENCE [LARGE SCALE GENOMIC DNA]</scope>
    <source>
        <strain evidence="1 2">FDAARGOS_1131</strain>
    </source>
</reference>
<dbReference type="GeneID" id="93528444"/>
<dbReference type="AlphaFoldDB" id="A0A9Q6Z353"/>
<dbReference type="Proteomes" id="UP000596202">
    <property type="component" value="Chromosome"/>
</dbReference>
<dbReference type="RefSeq" id="WP_002986498.1">
    <property type="nucleotide sequence ID" value="NZ_CP068108.1"/>
</dbReference>
<name>A0A9Q6Z353_MYROD</name>
<dbReference type="OrthoDB" id="9863018at2"/>
<proteinExistence type="predicted"/>
<sequence>MTPHQYRLKTESFCKLRSTKGLNNDLDINDQTWDQRQILKVIAYDRTYSLLIVENENGLQWKTDLKKMEFCWEDGRKVNK</sequence>
<organism evidence="1 2">
    <name type="scientific">Myroides odoratus</name>
    <name type="common">Flavobacterium odoratum</name>
    <dbReference type="NCBI Taxonomy" id="256"/>
    <lineage>
        <taxon>Bacteria</taxon>
        <taxon>Pseudomonadati</taxon>
        <taxon>Bacteroidota</taxon>
        <taxon>Flavobacteriia</taxon>
        <taxon>Flavobacteriales</taxon>
        <taxon>Flavobacteriaceae</taxon>
        <taxon>Myroides</taxon>
    </lineage>
</organism>
<gene>
    <name evidence="1" type="ORF">I6I88_12290</name>
</gene>
<dbReference type="EMBL" id="CP068108">
    <property type="protein sequence ID" value="QQT98988.1"/>
    <property type="molecule type" value="Genomic_DNA"/>
</dbReference>
<protein>
    <submittedName>
        <fullName evidence="1">Uncharacterized protein</fullName>
    </submittedName>
</protein>